<dbReference type="AlphaFoldDB" id="A0A1G9UT62"/>
<name>A0A1G9UT62_9FIRM</name>
<evidence type="ECO:0000259" key="1">
    <source>
        <dbReference type="PROSITE" id="PS50943"/>
    </source>
</evidence>
<dbReference type="RefSeq" id="WP_092637654.1">
    <property type="nucleotide sequence ID" value="NZ_FNID01000002.1"/>
</dbReference>
<dbReference type="STRING" id="258515.SAMN05192585_102118"/>
<sequence>MDSFAAYLKELIEKSGISIQKLSSLCGIERTYLHKMLSGERLCPDTEAVKRIAKVLMLDLQQTKKLEEKYLIAKMGEEVYARHRLVKSLIESFDNPVVPRSPWSISSDTAILDFNGDVKPLQGMEEVSRFVKAVVEQESAKENGVIRILAQPEYTFLTELLAHIGQTKQEVSIIHLMCLQRNISEQSDNRYNLQLLSHLVPLITSVCNYQPYYYYDDVYAHINIASVLPYLIITETYAMSISADASSALVCRSQELQGFYLGQFERILAQAQRMINRLDSPMALFSEYGQPDSVDNMPGYSLFVEPCFGHFLTADIVLKYMSPSLKADESIVQWMTAQSIEKDIVRKAECYRISFFLTEGLDSFIQSGRVRELPPEFYTPLDKLCRYKLLRSLYEQSSLGKYLPVIVNPQTFRLPRNLIIGSFHQDSITFTYISPAQGMLIFSFHERSVVHAILSFLLYLKESEYALPHEETMAIIREKVVALEEELNLPPEQRIQ</sequence>
<dbReference type="InterPro" id="IPR001387">
    <property type="entry name" value="Cro/C1-type_HTH"/>
</dbReference>
<accession>A0A1G9UT62</accession>
<organism evidence="2 3">
    <name type="scientific">Acetanaerobacterium elongatum</name>
    <dbReference type="NCBI Taxonomy" id="258515"/>
    <lineage>
        <taxon>Bacteria</taxon>
        <taxon>Bacillati</taxon>
        <taxon>Bacillota</taxon>
        <taxon>Clostridia</taxon>
        <taxon>Eubacteriales</taxon>
        <taxon>Oscillospiraceae</taxon>
        <taxon>Acetanaerobacterium</taxon>
    </lineage>
</organism>
<dbReference type="Pfam" id="PF13560">
    <property type="entry name" value="HTH_31"/>
    <property type="match status" value="1"/>
</dbReference>
<evidence type="ECO:0000313" key="3">
    <source>
        <dbReference type="Proteomes" id="UP000199182"/>
    </source>
</evidence>
<dbReference type="SUPFAM" id="SSF47413">
    <property type="entry name" value="lambda repressor-like DNA-binding domains"/>
    <property type="match status" value="1"/>
</dbReference>
<dbReference type="CDD" id="cd00093">
    <property type="entry name" value="HTH_XRE"/>
    <property type="match status" value="1"/>
</dbReference>
<dbReference type="SMART" id="SM00530">
    <property type="entry name" value="HTH_XRE"/>
    <property type="match status" value="1"/>
</dbReference>
<dbReference type="EMBL" id="FNID01000002">
    <property type="protein sequence ID" value="SDM63098.1"/>
    <property type="molecule type" value="Genomic_DNA"/>
</dbReference>
<dbReference type="GO" id="GO:0003677">
    <property type="term" value="F:DNA binding"/>
    <property type="evidence" value="ECO:0007669"/>
    <property type="project" value="InterPro"/>
</dbReference>
<dbReference type="InterPro" id="IPR010982">
    <property type="entry name" value="Lambda_DNA-bd_dom_sf"/>
</dbReference>
<feature type="domain" description="HTH cro/C1-type" evidence="1">
    <location>
        <begin position="8"/>
        <end position="63"/>
    </location>
</feature>
<protein>
    <submittedName>
        <fullName evidence="2">Helix-turn-helix</fullName>
    </submittedName>
</protein>
<dbReference type="Gene3D" id="1.10.260.40">
    <property type="entry name" value="lambda repressor-like DNA-binding domains"/>
    <property type="match status" value="1"/>
</dbReference>
<reference evidence="2 3" key="1">
    <citation type="submission" date="2016-10" db="EMBL/GenBank/DDBJ databases">
        <authorList>
            <person name="de Groot N.N."/>
        </authorList>
    </citation>
    <scope>NUCLEOTIDE SEQUENCE [LARGE SCALE GENOMIC DNA]</scope>
    <source>
        <strain evidence="2 3">CGMCC 1.5012</strain>
    </source>
</reference>
<evidence type="ECO:0000313" key="2">
    <source>
        <dbReference type="EMBL" id="SDM63098.1"/>
    </source>
</evidence>
<keyword evidence="3" id="KW-1185">Reference proteome</keyword>
<proteinExistence type="predicted"/>
<dbReference type="PROSITE" id="PS50943">
    <property type="entry name" value="HTH_CROC1"/>
    <property type="match status" value="1"/>
</dbReference>
<dbReference type="Proteomes" id="UP000199182">
    <property type="component" value="Unassembled WGS sequence"/>
</dbReference>
<gene>
    <name evidence="2" type="ORF">SAMN05192585_102118</name>
</gene>